<dbReference type="PROSITE" id="PS50929">
    <property type="entry name" value="ABC_TM1F"/>
    <property type="match status" value="1"/>
</dbReference>
<evidence type="ECO:0000256" key="8">
    <source>
        <dbReference type="ARBA" id="ARBA00023136"/>
    </source>
</evidence>
<dbReference type="Pfam" id="PF00005">
    <property type="entry name" value="ABC_tran"/>
    <property type="match status" value="1"/>
</dbReference>
<evidence type="ECO:0000313" key="15">
    <source>
        <dbReference type="Proteomes" id="UP000239814"/>
    </source>
</evidence>
<feature type="transmembrane region" description="Helical" evidence="11">
    <location>
        <begin position="303"/>
        <end position="322"/>
    </location>
</feature>
<comment type="similarity">
    <text evidence="9">Belongs to the ABC transporter superfamily. Lipid exporter (TC 3.A.1.106) family.</text>
</comment>
<dbReference type="CDD" id="cd07346">
    <property type="entry name" value="ABC_6TM_exporters"/>
    <property type="match status" value="1"/>
</dbReference>
<evidence type="ECO:0000256" key="10">
    <source>
        <dbReference type="SAM" id="MobiDB-lite"/>
    </source>
</evidence>
<keyword evidence="15" id="KW-1185">Reference proteome</keyword>
<dbReference type="PANTHER" id="PTHR43394:SF1">
    <property type="entry name" value="ATP-BINDING CASSETTE SUB-FAMILY B MEMBER 10, MITOCHONDRIAL"/>
    <property type="match status" value="1"/>
</dbReference>
<evidence type="ECO:0000256" key="5">
    <source>
        <dbReference type="ARBA" id="ARBA00022741"/>
    </source>
</evidence>
<evidence type="ECO:0000259" key="12">
    <source>
        <dbReference type="PROSITE" id="PS50893"/>
    </source>
</evidence>
<protein>
    <submittedName>
        <fullName evidence="14">Iron ABC transporter ATP-binding protein</fullName>
    </submittedName>
</protein>
<evidence type="ECO:0000256" key="1">
    <source>
        <dbReference type="ARBA" id="ARBA00004651"/>
    </source>
</evidence>
<evidence type="ECO:0000256" key="9">
    <source>
        <dbReference type="ARBA" id="ARBA00061644"/>
    </source>
</evidence>
<keyword evidence="6 14" id="KW-0067">ATP-binding</keyword>
<dbReference type="InterPro" id="IPR039421">
    <property type="entry name" value="Type_1_exporter"/>
</dbReference>
<dbReference type="Proteomes" id="UP000239814">
    <property type="component" value="Chromosome"/>
</dbReference>
<dbReference type="PROSITE" id="PS00211">
    <property type="entry name" value="ABC_TRANSPORTER_1"/>
    <property type="match status" value="1"/>
</dbReference>
<dbReference type="KEGG" id="git:C6V83_03455"/>
<dbReference type="InterPro" id="IPR003439">
    <property type="entry name" value="ABC_transporter-like_ATP-bd"/>
</dbReference>
<dbReference type="Gene3D" id="3.40.50.300">
    <property type="entry name" value="P-loop containing nucleotide triphosphate hydrolases"/>
    <property type="match status" value="1"/>
</dbReference>
<organism evidence="14 15">
    <name type="scientific">Gordonia iterans</name>
    <dbReference type="NCBI Taxonomy" id="1004901"/>
    <lineage>
        <taxon>Bacteria</taxon>
        <taxon>Bacillati</taxon>
        <taxon>Actinomycetota</taxon>
        <taxon>Actinomycetes</taxon>
        <taxon>Mycobacteriales</taxon>
        <taxon>Gordoniaceae</taxon>
        <taxon>Gordonia</taxon>
    </lineage>
</organism>
<dbReference type="InterPro" id="IPR027417">
    <property type="entry name" value="P-loop_NTPase"/>
</dbReference>
<accession>A0A2S0KCW1</accession>
<evidence type="ECO:0000259" key="13">
    <source>
        <dbReference type="PROSITE" id="PS50929"/>
    </source>
</evidence>
<dbReference type="InterPro" id="IPR003593">
    <property type="entry name" value="AAA+_ATPase"/>
</dbReference>
<sequence>MTTATAPPAEKHPAEQAPIDPRAQQKADARALRDLIRPVAPQLAIGRILAVISGVLAVVPYIALVHLGDVLLDAARTDTAVDSGEVNRWIRILVVTFTLRLGVYFLALGVTHFADIRLGHVIRGRMVERFSRVPLNWFTSTNSGRVRKSLQDDISTVHHLIAHQPVDGTQAVVMPLALMIYAFVVDWRLGLLAIATVPLYAAAMALGMRGMAEKTVEMDAKLSVVSARMVEFVTGITVVKAFGRVGRAHGAYQDAAGEFQEFYYAWVKPLLRVSSLGMSLLAVPLILLINLGGGAWLVHRGDVTAADVLATSLIALLIPYGIEVLMNSMWSAQMAGASARRLTDLLETPTLHDDGVRARPTGHDVEFEHVSYSYREGGTGETAVELALDDVSFTLREGTVTALVGPSGSGKSTIATLLARFDDPRAGRILLGGVPVAEIDDLYSSVGFVLQDPQLPSISIRDNIALGRPDATDDQIREAARVARILDEIEALPRGFDTVYGADTGLSGGQAQRIAIARAVLVDAPVLILDEATALTDPESQHQIQHALSDLARGKTVLLVAHRPEAISGVDQIVLVERGRVVATGTHDDLLSEPGYARLWESTTATIRSAGTTTPGGEQ</sequence>
<feature type="domain" description="ABC transporter" evidence="12">
    <location>
        <begin position="365"/>
        <end position="603"/>
    </location>
</feature>
<dbReference type="Pfam" id="PF00664">
    <property type="entry name" value="ABC_membrane"/>
    <property type="match status" value="1"/>
</dbReference>
<dbReference type="OrthoDB" id="9806127at2"/>
<feature type="transmembrane region" description="Helical" evidence="11">
    <location>
        <begin position="276"/>
        <end position="297"/>
    </location>
</feature>
<evidence type="ECO:0000256" key="6">
    <source>
        <dbReference type="ARBA" id="ARBA00022840"/>
    </source>
</evidence>
<feature type="domain" description="ABC transmembrane type-1" evidence="13">
    <location>
        <begin position="48"/>
        <end position="318"/>
    </location>
</feature>
<dbReference type="SUPFAM" id="SSF52540">
    <property type="entry name" value="P-loop containing nucleoside triphosphate hydrolases"/>
    <property type="match status" value="1"/>
</dbReference>
<evidence type="ECO:0000256" key="4">
    <source>
        <dbReference type="ARBA" id="ARBA00022692"/>
    </source>
</evidence>
<evidence type="ECO:0000256" key="7">
    <source>
        <dbReference type="ARBA" id="ARBA00022989"/>
    </source>
</evidence>
<keyword evidence="3" id="KW-1003">Cell membrane</keyword>
<dbReference type="SMART" id="SM00382">
    <property type="entry name" value="AAA"/>
    <property type="match status" value="1"/>
</dbReference>
<dbReference type="GO" id="GO:0015421">
    <property type="term" value="F:ABC-type oligopeptide transporter activity"/>
    <property type="evidence" value="ECO:0007669"/>
    <property type="project" value="TreeGrafter"/>
</dbReference>
<dbReference type="RefSeq" id="WP_105941215.1">
    <property type="nucleotide sequence ID" value="NZ_CP027433.1"/>
</dbReference>
<keyword evidence="4 11" id="KW-0812">Transmembrane</keyword>
<dbReference type="SUPFAM" id="SSF90123">
    <property type="entry name" value="ABC transporter transmembrane region"/>
    <property type="match status" value="1"/>
</dbReference>
<evidence type="ECO:0000313" key="14">
    <source>
        <dbReference type="EMBL" id="AVL99480.1"/>
    </source>
</evidence>
<keyword evidence="5" id="KW-0547">Nucleotide-binding</keyword>
<dbReference type="PROSITE" id="PS50893">
    <property type="entry name" value="ABC_TRANSPORTER_2"/>
    <property type="match status" value="1"/>
</dbReference>
<name>A0A2S0KCW1_9ACTN</name>
<keyword evidence="2" id="KW-0813">Transport</keyword>
<dbReference type="Gene3D" id="1.20.1560.10">
    <property type="entry name" value="ABC transporter type 1, transmembrane domain"/>
    <property type="match status" value="1"/>
</dbReference>
<dbReference type="InterPro" id="IPR017871">
    <property type="entry name" value="ABC_transporter-like_CS"/>
</dbReference>
<evidence type="ECO:0000256" key="11">
    <source>
        <dbReference type="SAM" id="Phobius"/>
    </source>
</evidence>
<dbReference type="EMBL" id="CP027433">
    <property type="protein sequence ID" value="AVL99480.1"/>
    <property type="molecule type" value="Genomic_DNA"/>
</dbReference>
<comment type="subcellular location">
    <subcellularLocation>
        <location evidence="1">Cell membrane</location>
        <topology evidence="1">Multi-pass membrane protein</topology>
    </subcellularLocation>
</comment>
<proteinExistence type="inferred from homology"/>
<feature type="transmembrane region" description="Helical" evidence="11">
    <location>
        <begin position="190"/>
        <end position="208"/>
    </location>
</feature>
<keyword evidence="8 11" id="KW-0472">Membrane</keyword>
<dbReference type="GO" id="GO:0005886">
    <property type="term" value="C:plasma membrane"/>
    <property type="evidence" value="ECO:0007669"/>
    <property type="project" value="UniProtKB-SubCell"/>
</dbReference>
<gene>
    <name evidence="14" type="ORF">C6V83_03455</name>
</gene>
<dbReference type="AlphaFoldDB" id="A0A2S0KCW1"/>
<evidence type="ECO:0000256" key="2">
    <source>
        <dbReference type="ARBA" id="ARBA00022448"/>
    </source>
</evidence>
<dbReference type="PANTHER" id="PTHR43394">
    <property type="entry name" value="ATP-DEPENDENT PERMEASE MDL1, MITOCHONDRIAL"/>
    <property type="match status" value="1"/>
</dbReference>
<keyword evidence="7 11" id="KW-1133">Transmembrane helix</keyword>
<reference evidence="14 15" key="1">
    <citation type="submission" date="2018-03" db="EMBL/GenBank/DDBJ databases">
        <title>Characteristics and genome of n-alkane degrading marine bacteria Gordonia iterans isolated from crude oil contaminated in Tae-an, South Korea.</title>
        <authorList>
            <person name="Lee S.-S."/>
            <person name="Kim H."/>
        </authorList>
    </citation>
    <scope>NUCLEOTIDE SEQUENCE [LARGE SCALE GENOMIC DNA]</scope>
    <source>
        <strain evidence="14 15">Co17</strain>
    </source>
</reference>
<feature type="transmembrane region" description="Helical" evidence="11">
    <location>
        <begin position="44"/>
        <end position="68"/>
    </location>
</feature>
<evidence type="ECO:0000256" key="3">
    <source>
        <dbReference type="ARBA" id="ARBA00022475"/>
    </source>
</evidence>
<feature type="region of interest" description="Disordered" evidence="10">
    <location>
        <begin position="1"/>
        <end position="23"/>
    </location>
</feature>
<dbReference type="InterPro" id="IPR011527">
    <property type="entry name" value="ABC1_TM_dom"/>
</dbReference>
<dbReference type="GO" id="GO:0005524">
    <property type="term" value="F:ATP binding"/>
    <property type="evidence" value="ECO:0007669"/>
    <property type="project" value="UniProtKB-KW"/>
</dbReference>
<dbReference type="GO" id="GO:0016887">
    <property type="term" value="F:ATP hydrolysis activity"/>
    <property type="evidence" value="ECO:0007669"/>
    <property type="project" value="InterPro"/>
</dbReference>
<dbReference type="FunFam" id="3.40.50.300:FF:000299">
    <property type="entry name" value="ABC transporter ATP-binding protein/permease"/>
    <property type="match status" value="1"/>
</dbReference>
<dbReference type="InterPro" id="IPR036640">
    <property type="entry name" value="ABC1_TM_sf"/>
</dbReference>
<feature type="transmembrane region" description="Helical" evidence="11">
    <location>
        <begin position="88"/>
        <end position="110"/>
    </location>
</feature>